<evidence type="ECO:0000256" key="7">
    <source>
        <dbReference type="ARBA" id="ARBA00023004"/>
    </source>
</evidence>
<dbReference type="OrthoDB" id="10252171at2759"/>
<dbReference type="InterPro" id="IPR050364">
    <property type="entry name" value="Cytochrome_P450_fung"/>
</dbReference>
<keyword evidence="5" id="KW-0479">Metal-binding</keyword>
<dbReference type="PROSITE" id="PS50011">
    <property type="entry name" value="PROTEIN_KINASE_DOM"/>
    <property type="match status" value="1"/>
</dbReference>
<keyword evidence="9" id="KW-1133">Transmembrane helix</keyword>
<keyword evidence="4" id="KW-0349">Heme</keyword>
<comment type="pathway">
    <text evidence="2">Secondary metabolite biosynthesis.</text>
</comment>
<evidence type="ECO:0000256" key="2">
    <source>
        <dbReference type="ARBA" id="ARBA00005179"/>
    </source>
</evidence>
<dbReference type="SUPFAM" id="SSF56112">
    <property type="entry name" value="Protein kinase-like (PK-like)"/>
    <property type="match status" value="1"/>
</dbReference>
<dbReference type="Gene3D" id="1.10.510.10">
    <property type="entry name" value="Transferase(Phosphotransferase) domain 1"/>
    <property type="match status" value="1"/>
</dbReference>
<dbReference type="GO" id="GO:0005506">
    <property type="term" value="F:iron ion binding"/>
    <property type="evidence" value="ECO:0007669"/>
    <property type="project" value="InterPro"/>
</dbReference>
<evidence type="ECO:0000313" key="11">
    <source>
        <dbReference type="EMBL" id="KAG1762853.1"/>
    </source>
</evidence>
<keyword evidence="9" id="KW-0812">Transmembrane</keyword>
<comment type="caution">
    <text evidence="11">The sequence shown here is derived from an EMBL/GenBank/DDBJ whole genome shotgun (WGS) entry which is preliminary data.</text>
</comment>
<dbReference type="GO" id="GO:0005524">
    <property type="term" value="F:ATP binding"/>
    <property type="evidence" value="ECO:0007669"/>
    <property type="project" value="InterPro"/>
</dbReference>
<dbReference type="Pfam" id="PF00067">
    <property type="entry name" value="p450"/>
    <property type="match status" value="1"/>
</dbReference>
<dbReference type="Proteomes" id="UP000714275">
    <property type="component" value="Unassembled WGS sequence"/>
</dbReference>
<comment type="cofactor">
    <cofactor evidence="1">
        <name>heme</name>
        <dbReference type="ChEBI" id="CHEBI:30413"/>
    </cofactor>
</comment>
<sequence length="580" mass="65090">MASSYEFKFPVLPVLGVVAALTGLTLLRLRRKETAHPYPPGPSGLPIIGSALKIDFNAPHLTYTNWANQYGEIYGTPVDWWAFGCVLYELMLPPYHKAGVASCLAAILLISSRQELFDSVDAIMEYVSWHSKHYGTFDLFPAFHQLDPPMADLLVGLLNPLALLRYGFRQVTTHQYFSNEDGTSELNGACSRALQREKQPHMLPKLWDEQIQPAKIWCAANVMDIPYVFLNKELPTMLALTDVTLLYLCLAGVGVYLMKQAFAKNHAPYPPGPRGLPVVGNIQDVPRVKPWLTFAEWGKKYGGISHINVLGLHIVVLNSAKTTVEMLDKKSSIYSDRPFVAMTGELMGYGQTLPFLRYGKRFRLFRKNFHRIIGSHASVVVYYPIEEIETHRFLKRVLANPDQLQAHVQRTACSFILRISYGYEVKEDNDPILDIAERALDQLSRNMAKVPEWFPGAGFKRLAREYRETVEEVAAVTYKFAKDQMAAGTALKSFTSDLLEGRTLTAEEDHDVKWSAISLFSGGADTSISSLYSFFLAMTLFPEVQKKAQAEIDAVVGPDLLRWNVAIPGGMYVSFIAIFS</sequence>
<evidence type="ECO:0000256" key="5">
    <source>
        <dbReference type="ARBA" id="ARBA00022723"/>
    </source>
</evidence>
<dbReference type="AlphaFoldDB" id="A0A9P6ZFI4"/>
<evidence type="ECO:0000256" key="3">
    <source>
        <dbReference type="ARBA" id="ARBA00010617"/>
    </source>
</evidence>
<accession>A0A9P6ZFI4</accession>
<comment type="similarity">
    <text evidence="3">Belongs to the cytochrome P450 family.</text>
</comment>
<evidence type="ECO:0000256" key="9">
    <source>
        <dbReference type="SAM" id="Phobius"/>
    </source>
</evidence>
<keyword evidence="7" id="KW-0408">Iron</keyword>
<evidence type="ECO:0000256" key="8">
    <source>
        <dbReference type="ARBA" id="ARBA00023033"/>
    </source>
</evidence>
<reference evidence="11" key="1">
    <citation type="journal article" date="2020" name="New Phytol.">
        <title>Comparative genomics reveals dynamic genome evolution in host specialist ectomycorrhizal fungi.</title>
        <authorList>
            <person name="Lofgren L.A."/>
            <person name="Nguyen N.H."/>
            <person name="Vilgalys R."/>
            <person name="Ruytinx J."/>
            <person name="Liao H.L."/>
            <person name="Branco S."/>
            <person name="Kuo A."/>
            <person name="LaButti K."/>
            <person name="Lipzen A."/>
            <person name="Andreopoulos W."/>
            <person name="Pangilinan J."/>
            <person name="Riley R."/>
            <person name="Hundley H."/>
            <person name="Na H."/>
            <person name="Barry K."/>
            <person name="Grigoriev I.V."/>
            <person name="Stajich J.E."/>
            <person name="Kennedy P.G."/>
        </authorList>
    </citation>
    <scope>NUCLEOTIDE SEQUENCE</scope>
    <source>
        <strain evidence="11">DOB743</strain>
    </source>
</reference>
<dbReference type="PANTHER" id="PTHR46300:SF7">
    <property type="entry name" value="P450, PUTATIVE (EUROFUNG)-RELATED"/>
    <property type="match status" value="1"/>
</dbReference>
<dbReference type="PANTHER" id="PTHR46300">
    <property type="entry name" value="P450, PUTATIVE (EUROFUNG)-RELATED-RELATED"/>
    <property type="match status" value="1"/>
</dbReference>
<dbReference type="Gene3D" id="1.10.630.10">
    <property type="entry name" value="Cytochrome P450"/>
    <property type="match status" value="1"/>
</dbReference>
<dbReference type="EMBL" id="JABBWD010000201">
    <property type="protein sequence ID" value="KAG1762853.1"/>
    <property type="molecule type" value="Genomic_DNA"/>
</dbReference>
<proteinExistence type="inferred from homology"/>
<dbReference type="PRINTS" id="PR00463">
    <property type="entry name" value="EP450I"/>
</dbReference>
<dbReference type="SUPFAM" id="SSF48264">
    <property type="entry name" value="Cytochrome P450"/>
    <property type="match status" value="2"/>
</dbReference>
<keyword evidence="12" id="KW-1185">Reference proteome</keyword>
<evidence type="ECO:0000259" key="10">
    <source>
        <dbReference type="PROSITE" id="PS50011"/>
    </source>
</evidence>
<gene>
    <name evidence="11" type="ORF">EV702DRAFT_1206076</name>
</gene>
<dbReference type="InterPro" id="IPR011009">
    <property type="entry name" value="Kinase-like_dom_sf"/>
</dbReference>
<dbReference type="GO" id="GO:0020037">
    <property type="term" value="F:heme binding"/>
    <property type="evidence" value="ECO:0007669"/>
    <property type="project" value="InterPro"/>
</dbReference>
<organism evidence="11 12">
    <name type="scientific">Suillus placidus</name>
    <dbReference type="NCBI Taxonomy" id="48579"/>
    <lineage>
        <taxon>Eukaryota</taxon>
        <taxon>Fungi</taxon>
        <taxon>Dikarya</taxon>
        <taxon>Basidiomycota</taxon>
        <taxon>Agaricomycotina</taxon>
        <taxon>Agaricomycetes</taxon>
        <taxon>Agaricomycetidae</taxon>
        <taxon>Boletales</taxon>
        <taxon>Suillineae</taxon>
        <taxon>Suillaceae</taxon>
        <taxon>Suillus</taxon>
    </lineage>
</organism>
<dbReference type="GO" id="GO:0016705">
    <property type="term" value="F:oxidoreductase activity, acting on paired donors, with incorporation or reduction of molecular oxygen"/>
    <property type="evidence" value="ECO:0007669"/>
    <property type="project" value="InterPro"/>
</dbReference>
<dbReference type="InterPro" id="IPR002401">
    <property type="entry name" value="Cyt_P450_E_grp-I"/>
</dbReference>
<dbReference type="GO" id="GO:0016020">
    <property type="term" value="C:membrane"/>
    <property type="evidence" value="ECO:0007669"/>
    <property type="project" value="UniProtKB-SubCell"/>
</dbReference>
<keyword evidence="6" id="KW-0560">Oxidoreductase</keyword>
<evidence type="ECO:0000256" key="6">
    <source>
        <dbReference type="ARBA" id="ARBA00023002"/>
    </source>
</evidence>
<protein>
    <submittedName>
        <fullName evidence="11">Cytochrome P450</fullName>
    </submittedName>
</protein>
<dbReference type="InterPro" id="IPR000719">
    <property type="entry name" value="Prot_kinase_dom"/>
</dbReference>
<keyword evidence="8" id="KW-0503">Monooxygenase</keyword>
<dbReference type="GO" id="GO:0004672">
    <property type="term" value="F:protein kinase activity"/>
    <property type="evidence" value="ECO:0007669"/>
    <property type="project" value="InterPro"/>
</dbReference>
<feature type="transmembrane region" description="Helical" evidence="9">
    <location>
        <begin position="12"/>
        <end position="29"/>
    </location>
</feature>
<keyword evidence="9" id="KW-0472">Membrane</keyword>
<feature type="domain" description="Protein kinase" evidence="10">
    <location>
        <begin position="1"/>
        <end position="177"/>
    </location>
</feature>
<evidence type="ECO:0000256" key="4">
    <source>
        <dbReference type="ARBA" id="ARBA00022617"/>
    </source>
</evidence>
<evidence type="ECO:0000313" key="12">
    <source>
        <dbReference type="Proteomes" id="UP000714275"/>
    </source>
</evidence>
<dbReference type="GO" id="GO:0004497">
    <property type="term" value="F:monooxygenase activity"/>
    <property type="evidence" value="ECO:0007669"/>
    <property type="project" value="UniProtKB-KW"/>
</dbReference>
<dbReference type="InterPro" id="IPR001128">
    <property type="entry name" value="Cyt_P450"/>
</dbReference>
<dbReference type="InterPro" id="IPR036396">
    <property type="entry name" value="Cyt_P450_sf"/>
</dbReference>
<evidence type="ECO:0000256" key="1">
    <source>
        <dbReference type="ARBA" id="ARBA00001971"/>
    </source>
</evidence>
<name>A0A9P6ZFI4_9AGAM</name>